<feature type="compositionally biased region" description="Acidic residues" evidence="1">
    <location>
        <begin position="72"/>
        <end position="95"/>
    </location>
</feature>
<comment type="caution">
    <text evidence="2">The sequence shown here is derived from an EMBL/GenBank/DDBJ whole genome shotgun (WGS) entry which is preliminary data.</text>
</comment>
<dbReference type="AlphaFoldDB" id="A0A5N6P122"/>
<proteinExistence type="predicted"/>
<feature type="compositionally biased region" description="Acidic residues" evidence="1">
    <location>
        <begin position="52"/>
        <end position="65"/>
    </location>
</feature>
<name>A0A5N6P122_9ASTR</name>
<protein>
    <submittedName>
        <fullName evidence="2">Uncharacterized protein</fullName>
    </submittedName>
</protein>
<organism evidence="2 3">
    <name type="scientific">Mikania micrantha</name>
    <name type="common">bitter vine</name>
    <dbReference type="NCBI Taxonomy" id="192012"/>
    <lineage>
        <taxon>Eukaryota</taxon>
        <taxon>Viridiplantae</taxon>
        <taxon>Streptophyta</taxon>
        <taxon>Embryophyta</taxon>
        <taxon>Tracheophyta</taxon>
        <taxon>Spermatophyta</taxon>
        <taxon>Magnoliopsida</taxon>
        <taxon>eudicotyledons</taxon>
        <taxon>Gunneridae</taxon>
        <taxon>Pentapetalae</taxon>
        <taxon>asterids</taxon>
        <taxon>campanulids</taxon>
        <taxon>Asterales</taxon>
        <taxon>Asteraceae</taxon>
        <taxon>Asteroideae</taxon>
        <taxon>Heliantheae alliance</taxon>
        <taxon>Eupatorieae</taxon>
        <taxon>Mikania</taxon>
    </lineage>
</organism>
<accession>A0A5N6P122</accession>
<evidence type="ECO:0000313" key="3">
    <source>
        <dbReference type="Proteomes" id="UP000326396"/>
    </source>
</evidence>
<dbReference type="Proteomes" id="UP000326396">
    <property type="component" value="Linkage Group LG15"/>
</dbReference>
<reference evidence="2 3" key="1">
    <citation type="submission" date="2019-05" db="EMBL/GenBank/DDBJ databases">
        <title>Mikania micrantha, genome provides insights into the molecular mechanism of rapid growth.</title>
        <authorList>
            <person name="Liu B."/>
        </authorList>
    </citation>
    <scope>NUCLEOTIDE SEQUENCE [LARGE SCALE GENOMIC DNA]</scope>
    <source>
        <strain evidence="2">NLD-2019</strain>
        <tissue evidence="2">Leaf</tissue>
    </source>
</reference>
<feature type="compositionally biased region" description="Basic and acidic residues" evidence="1">
    <location>
        <begin position="34"/>
        <end position="43"/>
    </location>
</feature>
<gene>
    <name evidence="2" type="ORF">E3N88_14294</name>
</gene>
<feature type="region of interest" description="Disordered" evidence="1">
    <location>
        <begin position="34"/>
        <end position="103"/>
    </location>
</feature>
<evidence type="ECO:0000313" key="2">
    <source>
        <dbReference type="EMBL" id="KAD5802934.1"/>
    </source>
</evidence>
<dbReference type="EMBL" id="SZYD01000007">
    <property type="protein sequence ID" value="KAD5802934.1"/>
    <property type="molecule type" value="Genomic_DNA"/>
</dbReference>
<sequence>MLMVMMVCQNNKGRPSFPWILKMFWSTEEECEAKIDESGKVLEETSGVGDGVDGEEDSVHDEGDDQASGRDDEGDEEEDGDCNEGDDQEGVGDDEGDHKETHG</sequence>
<evidence type="ECO:0000256" key="1">
    <source>
        <dbReference type="SAM" id="MobiDB-lite"/>
    </source>
</evidence>
<keyword evidence="3" id="KW-1185">Reference proteome</keyword>